<evidence type="ECO:0000313" key="2">
    <source>
        <dbReference type="Proteomes" id="UP000041314"/>
    </source>
</evidence>
<dbReference type="EMBL" id="CQPA01000068">
    <property type="protein sequence ID" value="CNV20405.1"/>
    <property type="molecule type" value="Genomic_DNA"/>
</dbReference>
<evidence type="ECO:0000313" key="1">
    <source>
        <dbReference type="EMBL" id="CNV20405.1"/>
    </source>
</evidence>
<accession>A0A655EI50</accession>
<gene>
    <name evidence="1" type="ORF">ERS008198_04645</name>
</gene>
<protein>
    <submittedName>
        <fullName evidence="1">Uncharacterized protein</fullName>
    </submittedName>
</protein>
<dbReference type="Proteomes" id="UP000041314">
    <property type="component" value="Unassembled WGS sequence"/>
</dbReference>
<name>A0A655EI50_SALET</name>
<dbReference type="AlphaFoldDB" id="A0A655EI50"/>
<organism evidence="1 2">
    <name type="scientific">Salmonella enterica subsp. enterica serovar Bovismorbificans</name>
    <dbReference type="NCBI Taxonomy" id="58097"/>
    <lineage>
        <taxon>Bacteria</taxon>
        <taxon>Pseudomonadati</taxon>
        <taxon>Pseudomonadota</taxon>
        <taxon>Gammaproteobacteria</taxon>
        <taxon>Enterobacterales</taxon>
        <taxon>Enterobacteriaceae</taxon>
        <taxon>Salmonella</taxon>
    </lineage>
</organism>
<proteinExistence type="predicted"/>
<sequence length="90" mass="10611">MPRHLAGTALVRRRRYRVKRRPVFVILKFGTGILRGLFCQQRAFVDIARFHHALHMAPHARLRHVRAGDDGKNHVLRRFRAVEQHHAHRG</sequence>
<reference evidence="1 2" key="1">
    <citation type="submission" date="2015-03" db="EMBL/GenBank/DDBJ databases">
        <authorList>
            <consortium name="Pathogen Informatics"/>
        </authorList>
    </citation>
    <scope>NUCLEOTIDE SEQUENCE [LARGE SCALE GENOMIC DNA]</scope>
    <source>
        <strain evidence="1 2">A1104</strain>
    </source>
</reference>